<feature type="signal peptide" evidence="1">
    <location>
        <begin position="1"/>
        <end position="18"/>
    </location>
</feature>
<evidence type="ECO:0000313" key="2">
    <source>
        <dbReference type="EMBL" id="SFC78586.1"/>
    </source>
</evidence>
<accession>A0A1I1M0F7</accession>
<dbReference type="STRING" id="662367.SAMN05216167_102406"/>
<reference evidence="2 3" key="1">
    <citation type="submission" date="2016-10" db="EMBL/GenBank/DDBJ databases">
        <authorList>
            <person name="de Groot N.N."/>
        </authorList>
    </citation>
    <scope>NUCLEOTIDE SEQUENCE [LARGE SCALE GENOMIC DNA]</scope>
    <source>
        <strain evidence="2 3">DSM 26130</strain>
    </source>
</reference>
<keyword evidence="3" id="KW-1185">Reference proteome</keyword>
<organism evidence="2 3">
    <name type="scientific">Spirosoma endophyticum</name>
    <dbReference type="NCBI Taxonomy" id="662367"/>
    <lineage>
        <taxon>Bacteria</taxon>
        <taxon>Pseudomonadati</taxon>
        <taxon>Bacteroidota</taxon>
        <taxon>Cytophagia</taxon>
        <taxon>Cytophagales</taxon>
        <taxon>Cytophagaceae</taxon>
        <taxon>Spirosoma</taxon>
    </lineage>
</organism>
<dbReference type="Proteomes" id="UP000198598">
    <property type="component" value="Unassembled WGS sequence"/>
</dbReference>
<dbReference type="RefSeq" id="WP_093824371.1">
    <property type="nucleotide sequence ID" value="NZ_FOLQ01000002.1"/>
</dbReference>
<proteinExistence type="predicted"/>
<dbReference type="EMBL" id="FOLQ01000002">
    <property type="protein sequence ID" value="SFC78586.1"/>
    <property type="molecule type" value="Genomic_DNA"/>
</dbReference>
<evidence type="ECO:0000256" key="1">
    <source>
        <dbReference type="SAM" id="SignalP"/>
    </source>
</evidence>
<dbReference type="AlphaFoldDB" id="A0A1I1M0F7"/>
<dbReference type="OrthoDB" id="5431540at2"/>
<gene>
    <name evidence="2" type="ORF">SAMN05216167_102406</name>
</gene>
<feature type="chain" id="PRO_5011532074" evidence="1">
    <location>
        <begin position="19"/>
        <end position="382"/>
    </location>
</feature>
<evidence type="ECO:0000313" key="3">
    <source>
        <dbReference type="Proteomes" id="UP000198598"/>
    </source>
</evidence>
<keyword evidence="1" id="KW-0732">Signal</keyword>
<sequence>MNHRFLLLLLLSPLLCLAQTQIDTLHWSATRRLKLSDFHAPTQPGLGGSEFYYQIGYDVRPAIFSSKPAIDAFCLMFRNSSWVSETAGNERTLAYNQVLFDLVEIHTRQMKAKLIDLGVNRRFKQQAKQIEYLTNAELSAEVNRFRAETGGGDDIEALQKWQQQVAKRLYDTPELVTMYRSSKIGFGLFLGGGVAVPTGPLAQTLNPPPGFVIGLELAYKQTLLLFNTSLYSGTIRTGFSHQNQLWETGMLIRPVMGEVALGHIVRDAPHSRLIPYVGFRTFSLLPRDRTDERYKGFSLTSNAPTAGLIYDFKFSDNAHKPDRAEDNSWFIRTKIGYSPVKAMESFQGGMISLQIGIYGFGRIRKVSYQPRRTVITLPDKSL</sequence>
<name>A0A1I1M0F7_9BACT</name>
<protein>
    <submittedName>
        <fullName evidence="2">Uncharacterized protein</fullName>
    </submittedName>
</protein>